<dbReference type="GO" id="GO:0005737">
    <property type="term" value="C:cytoplasm"/>
    <property type="evidence" value="ECO:0007669"/>
    <property type="project" value="TreeGrafter"/>
</dbReference>
<proteinExistence type="inferred from homology"/>
<accession>A0A3N4M5A7</accession>
<gene>
    <name evidence="8" type="ORF">L211DRAFT_752780</name>
</gene>
<evidence type="ECO:0000313" key="8">
    <source>
        <dbReference type="EMBL" id="RPB28001.1"/>
    </source>
</evidence>
<evidence type="ECO:0000256" key="4">
    <source>
        <dbReference type="ARBA" id="ARBA00022786"/>
    </source>
</evidence>
<dbReference type="SUPFAM" id="SSF55729">
    <property type="entry name" value="Acyl-CoA N-acyltransferases (Nat)"/>
    <property type="match status" value="1"/>
</dbReference>
<dbReference type="InterPro" id="IPR007472">
    <property type="entry name" value="N-end_Aminoacyl_Trfase_C"/>
</dbReference>
<dbReference type="InterPro" id="IPR030700">
    <property type="entry name" value="N-end_Aminoacyl_Trfase"/>
</dbReference>
<dbReference type="STRING" id="1051890.A0A3N4M5A7"/>
<feature type="domain" description="N-end rule aminoacyl transferase C-terminal" evidence="7">
    <location>
        <begin position="161"/>
        <end position="295"/>
    </location>
</feature>
<comment type="similarity">
    <text evidence="1">Belongs to the R-transferase family.</text>
</comment>
<dbReference type="InterPro" id="IPR017137">
    <property type="entry name" value="Arg-tRNA-P_Trfase_1_euk"/>
</dbReference>
<dbReference type="EC" id="2.3.2.8" evidence="2"/>
<name>A0A3N4M5A7_9PEZI</name>
<dbReference type="EMBL" id="ML121530">
    <property type="protein sequence ID" value="RPB28001.1"/>
    <property type="molecule type" value="Genomic_DNA"/>
</dbReference>
<evidence type="ECO:0000256" key="5">
    <source>
        <dbReference type="ARBA" id="ARBA00023315"/>
    </source>
</evidence>
<dbReference type="GO" id="GO:0004057">
    <property type="term" value="F:arginyl-tRNA--protein transferase activity"/>
    <property type="evidence" value="ECO:0007669"/>
    <property type="project" value="UniProtKB-EC"/>
</dbReference>
<dbReference type="AlphaFoldDB" id="A0A3N4M5A7"/>
<dbReference type="OrthoDB" id="74183at2759"/>
<evidence type="ECO:0000256" key="3">
    <source>
        <dbReference type="ARBA" id="ARBA00022679"/>
    </source>
</evidence>
<dbReference type="Pfam" id="PF04377">
    <property type="entry name" value="ATE_C"/>
    <property type="match status" value="1"/>
</dbReference>
<protein>
    <recommendedName>
        <fullName evidence="2">arginyltransferase</fullName>
        <ecNumber evidence="2">2.3.2.8</ecNumber>
    </recommendedName>
</protein>
<dbReference type="Proteomes" id="UP000267821">
    <property type="component" value="Unassembled WGS sequence"/>
</dbReference>
<evidence type="ECO:0000256" key="1">
    <source>
        <dbReference type="ARBA" id="ARBA00009991"/>
    </source>
</evidence>
<dbReference type="PIRSF" id="PIRSF037207">
    <property type="entry name" value="ATE1_euk"/>
    <property type="match status" value="1"/>
</dbReference>
<sequence length="322" mass="37578">MQSNAHNPDSQVGYIGTSKNVGNCGYCSTGTGSQAFYLRAVTLSPLHYQKLLDLGWRRYGHLLYRPNLKKSCCIQYTIRHVKPSREHRKALHRWENYVVGHGYLSECARKYPKTREEKKKLKTEFDLFRSVHGPEYPYLRTPPEPSRKFEVTIEPSTFTEEKYTLFQNYQFTVHHEGPDKVSEYSFQRFLCNSPLISTPASPSDGGKRMGSFHQMYRLNGRLIAMAVLDFLPWCVSGVYFMYHSDFSEWGFGKLSACREAALAAEEGYKYYYMGFYIHNCPKMKYKGQFHPTYFLDPENNVWNLLDEQAKKIMSEKFYCSPS</sequence>
<keyword evidence="5" id="KW-0012">Acyltransferase</keyword>
<dbReference type="InterPro" id="IPR016181">
    <property type="entry name" value="Acyl_CoA_acyltransferase"/>
</dbReference>
<keyword evidence="9" id="KW-1185">Reference proteome</keyword>
<evidence type="ECO:0000313" key="9">
    <source>
        <dbReference type="Proteomes" id="UP000267821"/>
    </source>
</evidence>
<dbReference type="InParanoid" id="A0A3N4M5A7"/>
<evidence type="ECO:0000256" key="2">
    <source>
        <dbReference type="ARBA" id="ARBA00012025"/>
    </source>
</evidence>
<evidence type="ECO:0000259" key="6">
    <source>
        <dbReference type="Pfam" id="PF04376"/>
    </source>
</evidence>
<feature type="domain" description="N-end aminoacyl transferase N-terminal" evidence="6">
    <location>
        <begin position="23"/>
        <end position="89"/>
    </location>
</feature>
<feature type="non-terminal residue" evidence="8">
    <location>
        <position position="322"/>
    </location>
</feature>
<keyword evidence="4" id="KW-0833">Ubl conjugation pathway</keyword>
<dbReference type="PANTHER" id="PTHR21367">
    <property type="entry name" value="ARGININE-TRNA-PROTEIN TRANSFERASE 1"/>
    <property type="match status" value="1"/>
</dbReference>
<keyword evidence="3" id="KW-0808">Transferase</keyword>
<dbReference type="PANTHER" id="PTHR21367:SF1">
    <property type="entry name" value="ARGINYL-TRNA--PROTEIN TRANSFERASE 1"/>
    <property type="match status" value="1"/>
</dbReference>
<reference evidence="8 9" key="1">
    <citation type="journal article" date="2018" name="Nat. Ecol. Evol.">
        <title>Pezizomycetes genomes reveal the molecular basis of ectomycorrhizal truffle lifestyle.</title>
        <authorList>
            <person name="Murat C."/>
            <person name="Payen T."/>
            <person name="Noel B."/>
            <person name="Kuo A."/>
            <person name="Morin E."/>
            <person name="Chen J."/>
            <person name="Kohler A."/>
            <person name="Krizsan K."/>
            <person name="Balestrini R."/>
            <person name="Da Silva C."/>
            <person name="Montanini B."/>
            <person name="Hainaut M."/>
            <person name="Levati E."/>
            <person name="Barry K.W."/>
            <person name="Belfiori B."/>
            <person name="Cichocki N."/>
            <person name="Clum A."/>
            <person name="Dockter R.B."/>
            <person name="Fauchery L."/>
            <person name="Guy J."/>
            <person name="Iotti M."/>
            <person name="Le Tacon F."/>
            <person name="Lindquist E.A."/>
            <person name="Lipzen A."/>
            <person name="Malagnac F."/>
            <person name="Mello A."/>
            <person name="Molinier V."/>
            <person name="Miyauchi S."/>
            <person name="Poulain J."/>
            <person name="Riccioni C."/>
            <person name="Rubini A."/>
            <person name="Sitrit Y."/>
            <person name="Splivallo R."/>
            <person name="Traeger S."/>
            <person name="Wang M."/>
            <person name="Zifcakova L."/>
            <person name="Wipf D."/>
            <person name="Zambonelli A."/>
            <person name="Paolocci F."/>
            <person name="Nowrousian M."/>
            <person name="Ottonello S."/>
            <person name="Baldrian P."/>
            <person name="Spatafora J.W."/>
            <person name="Henrissat B."/>
            <person name="Nagy L.G."/>
            <person name="Aury J.M."/>
            <person name="Wincker P."/>
            <person name="Grigoriev I.V."/>
            <person name="Bonfante P."/>
            <person name="Martin F.M."/>
        </authorList>
    </citation>
    <scope>NUCLEOTIDE SEQUENCE [LARGE SCALE GENOMIC DNA]</scope>
    <source>
        <strain evidence="8 9">ATCC MYA-4762</strain>
    </source>
</reference>
<dbReference type="Pfam" id="PF04376">
    <property type="entry name" value="ATE_N"/>
    <property type="match status" value="1"/>
</dbReference>
<evidence type="ECO:0000259" key="7">
    <source>
        <dbReference type="Pfam" id="PF04377"/>
    </source>
</evidence>
<organism evidence="8 9">
    <name type="scientific">Terfezia boudieri ATCC MYA-4762</name>
    <dbReference type="NCBI Taxonomy" id="1051890"/>
    <lineage>
        <taxon>Eukaryota</taxon>
        <taxon>Fungi</taxon>
        <taxon>Dikarya</taxon>
        <taxon>Ascomycota</taxon>
        <taxon>Pezizomycotina</taxon>
        <taxon>Pezizomycetes</taxon>
        <taxon>Pezizales</taxon>
        <taxon>Pezizaceae</taxon>
        <taxon>Terfezia</taxon>
    </lineage>
</organism>
<dbReference type="InterPro" id="IPR007471">
    <property type="entry name" value="N-end_Aminoacyl_Trfase_N"/>
</dbReference>